<dbReference type="Proteomes" id="UP000620075">
    <property type="component" value="Unassembled WGS sequence"/>
</dbReference>
<reference evidence="1 2" key="1">
    <citation type="submission" date="2020-10" db="EMBL/GenBank/DDBJ databases">
        <title>Ca. Dormibacterota MAGs.</title>
        <authorList>
            <person name="Montgomery K."/>
        </authorList>
    </citation>
    <scope>NUCLEOTIDE SEQUENCE [LARGE SCALE GENOMIC DNA]</scope>
    <source>
        <strain evidence="1">SC8811_S16_3</strain>
    </source>
</reference>
<comment type="caution">
    <text evidence="1">The sequence shown here is derived from an EMBL/GenBank/DDBJ whole genome shotgun (WGS) entry which is preliminary data.</text>
</comment>
<dbReference type="AlphaFoldDB" id="A0A934K9M3"/>
<evidence type="ECO:0000313" key="2">
    <source>
        <dbReference type="Proteomes" id="UP000620075"/>
    </source>
</evidence>
<dbReference type="RefSeq" id="WP_338177084.1">
    <property type="nucleotide sequence ID" value="NZ_JAEKNQ010000020.1"/>
</dbReference>
<sequence>MEVVHRLPGRCRLRFAADRAAGGRLLAQRLAGHPAVVGVRWRPANRSLTVEYLPWIELHTLLQQAKGRVGDGLPEVAGSGLEHLAALGVAVVSGSVAEALLLLLLPMLLPPTAAGAP</sequence>
<dbReference type="EMBL" id="JAEKNQ010000020">
    <property type="protein sequence ID" value="MBJ7602514.1"/>
    <property type="molecule type" value="Genomic_DNA"/>
</dbReference>
<organism evidence="1 2">
    <name type="scientific">Candidatus Dormiibacter inghamiae</name>
    <dbReference type="NCBI Taxonomy" id="3127013"/>
    <lineage>
        <taxon>Bacteria</taxon>
        <taxon>Bacillati</taxon>
        <taxon>Candidatus Dormiibacterota</taxon>
        <taxon>Candidatus Dormibacteria</taxon>
        <taxon>Candidatus Dormibacterales</taxon>
        <taxon>Candidatus Dormibacteraceae</taxon>
        <taxon>Candidatus Dormiibacter</taxon>
    </lineage>
</organism>
<evidence type="ECO:0000313" key="1">
    <source>
        <dbReference type="EMBL" id="MBJ7602514.1"/>
    </source>
</evidence>
<proteinExistence type="predicted"/>
<name>A0A934K9M3_9BACT</name>
<protein>
    <submittedName>
        <fullName evidence="1">Uncharacterized protein</fullName>
    </submittedName>
</protein>
<accession>A0A934K9M3</accession>
<gene>
    <name evidence="1" type="ORF">JF888_04875</name>
</gene>